<reference evidence="1" key="1">
    <citation type="submission" date="2018-06" db="EMBL/GenBank/DDBJ databases">
        <authorList>
            <person name="Zhirakovskaya E."/>
        </authorList>
    </citation>
    <scope>NUCLEOTIDE SEQUENCE</scope>
</reference>
<evidence type="ECO:0000313" key="1">
    <source>
        <dbReference type="EMBL" id="VAX08256.1"/>
    </source>
</evidence>
<organism evidence="1">
    <name type="scientific">hydrothermal vent metagenome</name>
    <dbReference type="NCBI Taxonomy" id="652676"/>
    <lineage>
        <taxon>unclassified sequences</taxon>
        <taxon>metagenomes</taxon>
        <taxon>ecological metagenomes</taxon>
    </lineage>
</organism>
<name>A0A3B1AQK2_9ZZZZ</name>
<gene>
    <name evidence="1" type="ORF">MNBD_GAMMA26-507</name>
</gene>
<proteinExistence type="predicted"/>
<dbReference type="EMBL" id="UOFX01000035">
    <property type="protein sequence ID" value="VAX08256.1"/>
    <property type="molecule type" value="Genomic_DNA"/>
</dbReference>
<protein>
    <submittedName>
        <fullName evidence="1">Uncharacterized protein</fullName>
    </submittedName>
</protein>
<accession>A0A3B1AQK2</accession>
<dbReference type="AlphaFoldDB" id="A0A3B1AQK2"/>
<sequence>MSLENDLSDSREYEMKTYLSSLQSMYENSVIQNGEIYDIAAEQTQNKPVVVSVIAGFFTQKGISNLKASNVAVVWEHRLKDLESIL</sequence>